<evidence type="ECO:0000259" key="3">
    <source>
        <dbReference type="Pfam" id="PF01370"/>
    </source>
</evidence>
<comment type="similarity">
    <text evidence="2">Belongs to the NAD(P)-dependent epimerase/dehydratase family. Dihydroflavonol-4-reductase subfamily.</text>
</comment>
<organism evidence="4 5">
    <name type="scientific">Seiridium unicorne</name>
    <dbReference type="NCBI Taxonomy" id="138068"/>
    <lineage>
        <taxon>Eukaryota</taxon>
        <taxon>Fungi</taxon>
        <taxon>Dikarya</taxon>
        <taxon>Ascomycota</taxon>
        <taxon>Pezizomycotina</taxon>
        <taxon>Sordariomycetes</taxon>
        <taxon>Xylariomycetidae</taxon>
        <taxon>Amphisphaeriales</taxon>
        <taxon>Sporocadaceae</taxon>
        <taxon>Seiridium</taxon>
    </lineage>
</organism>
<proteinExistence type="inferred from homology"/>
<name>A0ABR2V1E4_9PEZI</name>
<dbReference type="InterPro" id="IPR050425">
    <property type="entry name" value="NAD(P)_dehydrat-like"/>
</dbReference>
<dbReference type="Pfam" id="PF01370">
    <property type="entry name" value="Epimerase"/>
    <property type="match status" value="1"/>
</dbReference>
<evidence type="ECO:0000256" key="1">
    <source>
        <dbReference type="ARBA" id="ARBA00023002"/>
    </source>
</evidence>
<reference evidence="4 5" key="1">
    <citation type="journal article" date="2024" name="J. Plant Pathol.">
        <title>Sequence and assembly of the genome of Seiridium unicorne, isolate CBS 538.82, causal agent of cypress canker disease.</title>
        <authorList>
            <person name="Scali E."/>
            <person name="Rocca G.D."/>
            <person name="Danti R."/>
            <person name="Garbelotto M."/>
            <person name="Barberini S."/>
            <person name="Baroncelli R."/>
            <person name="Emiliani G."/>
        </authorList>
    </citation>
    <scope>NUCLEOTIDE SEQUENCE [LARGE SCALE GENOMIC DNA]</scope>
    <source>
        <strain evidence="4 5">BM-138-508</strain>
    </source>
</reference>
<accession>A0ABR2V1E4</accession>
<evidence type="ECO:0000313" key="5">
    <source>
        <dbReference type="Proteomes" id="UP001408356"/>
    </source>
</evidence>
<feature type="domain" description="NAD-dependent epimerase/dehydratase" evidence="3">
    <location>
        <begin position="51"/>
        <end position="167"/>
    </location>
</feature>
<dbReference type="Proteomes" id="UP001408356">
    <property type="component" value="Unassembled WGS sequence"/>
</dbReference>
<dbReference type="Gene3D" id="3.40.50.720">
    <property type="entry name" value="NAD(P)-binding Rossmann-like Domain"/>
    <property type="match status" value="1"/>
</dbReference>
<keyword evidence="5" id="KW-1185">Reference proteome</keyword>
<dbReference type="PANTHER" id="PTHR10366">
    <property type="entry name" value="NAD DEPENDENT EPIMERASE/DEHYDRATASE"/>
    <property type="match status" value="1"/>
</dbReference>
<evidence type="ECO:0000256" key="2">
    <source>
        <dbReference type="ARBA" id="ARBA00023445"/>
    </source>
</evidence>
<keyword evidence="1" id="KW-0560">Oxidoreductase</keyword>
<evidence type="ECO:0000313" key="4">
    <source>
        <dbReference type="EMBL" id="KAK9420326.1"/>
    </source>
</evidence>
<comment type="caution">
    <text evidence="4">The sequence shown here is derived from an EMBL/GenBank/DDBJ whole genome shotgun (WGS) entry which is preliminary data.</text>
</comment>
<dbReference type="EMBL" id="JARVKF010000246">
    <property type="protein sequence ID" value="KAK9420326.1"/>
    <property type="molecule type" value="Genomic_DNA"/>
</dbReference>
<dbReference type="PANTHER" id="PTHR10366:SF579">
    <property type="entry name" value="3-BETA HYDROXYSTEROID DEHYDROGENASE_ISOMERASE FAMILY PROTEIN (AFU_ORTHOLOGUE AFUA_3G02250)"/>
    <property type="match status" value="1"/>
</dbReference>
<protein>
    <submittedName>
        <fullName evidence="4">Epimerase domain-containing protein</fullName>
    </submittedName>
</protein>
<gene>
    <name evidence="4" type="ORF">SUNI508_06595</name>
</gene>
<dbReference type="InterPro" id="IPR036291">
    <property type="entry name" value="NAD(P)-bd_dom_sf"/>
</dbReference>
<sequence>MGVADPAINGGLAILNAASRHGGTPLKCAIHVGSFSSTVDFELGDAPELTYGPDTWNPVTYEQAVSRDYVSGYVGSKVLVERAMWDSMKVKRSFDLVTVLPATVFGPHIAEPDHDNLNVSSRMLWELASPSESPSPWHFYHMGAWVDVRDAAEALLRSAEVPEAGGQRFVAAQRTQWQFVRDAARYRDELRARVDPGMPGA</sequence>
<dbReference type="InterPro" id="IPR001509">
    <property type="entry name" value="Epimerase_deHydtase"/>
</dbReference>
<dbReference type="SUPFAM" id="SSF51735">
    <property type="entry name" value="NAD(P)-binding Rossmann-fold domains"/>
    <property type="match status" value="1"/>
</dbReference>